<dbReference type="Pfam" id="PF00702">
    <property type="entry name" value="Hydrolase"/>
    <property type="match status" value="1"/>
</dbReference>
<sequence>MPAVRAVVFDAYGTLFDVYSVTAKAEQLFNGQGAPLAQLWRDTQIGYTRLYTLSGRYKPFWDITRDALRFSAEKLALNLSAEQENALMQEYACLTSFPENLATLRELKARGLPLGILSNGNTQMLEIAVRSARMEGLFDHVLSVDAVRKFKTAPEAYALGPAALGVPASEILFVSSNGWDACCSTWYGYRSFWVNRTGQPAERLDVSPTHTGRTLTDLLPLLA</sequence>
<dbReference type="NCBIfam" id="TIGR01493">
    <property type="entry name" value="HAD-SF-IA-v2"/>
    <property type="match status" value="1"/>
</dbReference>
<dbReference type="InterPro" id="IPR006439">
    <property type="entry name" value="HAD-SF_hydro_IA"/>
</dbReference>
<comment type="catalytic activity">
    <reaction evidence="3">
        <text>an (S)-2-haloacid + H2O = a (2R)-2-hydroxycarboxylate + a halide anion + H(+)</text>
        <dbReference type="Rhea" id="RHEA:11192"/>
        <dbReference type="ChEBI" id="CHEBI:15377"/>
        <dbReference type="ChEBI" id="CHEBI:15378"/>
        <dbReference type="ChEBI" id="CHEBI:16042"/>
        <dbReference type="ChEBI" id="CHEBI:58314"/>
        <dbReference type="ChEBI" id="CHEBI:137405"/>
        <dbReference type="EC" id="3.8.1.2"/>
    </reaction>
</comment>
<dbReference type="InterPro" id="IPR023198">
    <property type="entry name" value="PGP-like_dom2"/>
</dbReference>
<name>A0ABV7H009_9BURK</name>
<dbReference type="InterPro" id="IPR006328">
    <property type="entry name" value="2-HAD"/>
</dbReference>
<comment type="function">
    <text evidence="3">Catalyzes the hydrolytic dehalogenation of small (S)-2-haloalkanoic acids to yield the corresponding (R)-2-hydroxyalkanoic acids.</text>
</comment>
<keyword evidence="5" id="KW-1185">Reference proteome</keyword>
<dbReference type="Gene3D" id="1.10.150.240">
    <property type="entry name" value="Putative phosphatase, domain 2"/>
    <property type="match status" value="1"/>
</dbReference>
<evidence type="ECO:0000313" key="5">
    <source>
        <dbReference type="Proteomes" id="UP001595556"/>
    </source>
</evidence>
<dbReference type="EMBL" id="JBHRTI010000003">
    <property type="protein sequence ID" value="MFC3147090.1"/>
    <property type="molecule type" value="Genomic_DNA"/>
</dbReference>
<organism evidence="4 5">
    <name type="scientific">Piscinibacterium candidicorallinum</name>
    <dbReference type="NCBI Taxonomy" id="1793872"/>
    <lineage>
        <taxon>Bacteria</taxon>
        <taxon>Pseudomonadati</taxon>
        <taxon>Pseudomonadota</taxon>
        <taxon>Betaproteobacteria</taxon>
        <taxon>Burkholderiales</taxon>
        <taxon>Piscinibacterium</taxon>
    </lineage>
</organism>
<dbReference type="Gene3D" id="3.40.50.1000">
    <property type="entry name" value="HAD superfamily/HAD-like"/>
    <property type="match status" value="1"/>
</dbReference>
<comment type="similarity">
    <text evidence="1 3">Belongs to the HAD-like hydrolase superfamily. S-2-haloalkanoic acid dehalogenase family.</text>
</comment>
<dbReference type="Proteomes" id="UP001595556">
    <property type="component" value="Unassembled WGS sequence"/>
</dbReference>
<evidence type="ECO:0000256" key="3">
    <source>
        <dbReference type="RuleBase" id="RU368077"/>
    </source>
</evidence>
<accession>A0ABV7H009</accession>
<dbReference type="EC" id="3.8.1.2" evidence="3"/>
<evidence type="ECO:0000313" key="4">
    <source>
        <dbReference type="EMBL" id="MFC3147090.1"/>
    </source>
</evidence>
<dbReference type="InterPro" id="IPR051540">
    <property type="entry name" value="S-2-haloacid_dehalogenase"/>
</dbReference>
<dbReference type="SFLD" id="SFLDG01129">
    <property type="entry name" value="C1.5:_HAD__Beta-PGM__Phosphata"/>
    <property type="match status" value="1"/>
</dbReference>
<reference evidence="5" key="1">
    <citation type="journal article" date="2019" name="Int. J. Syst. Evol. Microbiol.">
        <title>The Global Catalogue of Microorganisms (GCM) 10K type strain sequencing project: providing services to taxonomists for standard genome sequencing and annotation.</title>
        <authorList>
            <consortium name="The Broad Institute Genomics Platform"/>
            <consortium name="The Broad Institute Genome Sequencing Center for Infectious Disease"/>
            <person name="Wu L."/>
            <person name="Ma J."/>
        </authorList>
    </citation>
    <scope>NUCLEOTIDE SEQUENCE [LARGE SCALE GENOMIC DNA]</scope>
    <source>
        <strain evidence="5">KCTC 52168</strain>
    </source>
</reference>
<evidence type="ECO:0000256" key="1">
    <source>
        <dbReference type="ARBA" id="ARBA00008106"/>
    </source>
</evidence>
<dbReference type="SFLD" id="SFLDF00045">
    <property type="entry name" value="2-haloacid_dehalogenase"/>
    <property type="match status" value="1"/>
</dbReference>
<protein>
    <recommendedName>
        <fullName evidence="3">(S)-2-haloacid dehalogenase</fullName>
        <ecNumber evidence="3">3.8.1.2</ecNumber>
    </recommendedName>
    <alternativeName>
        <fullName evidence="3">2-haloalkanoic acid dehalogenase</fullName>
    </alternativeName>
    <alternativeName>
        <fullName evidence="3">Halocarboxylic acid halidohydrolase</fullName>
    </alternativeName>
    <alternativeName>
        <fullName evidence="3">L-2-haloacid dehalogenase</fullName>
    </alternativeName>
</protein>
<dbReference type="RefSeq" id="WP_377302565.1">
    <property type="nucleotide sequence ID" value="NZ_CP180191.1"/>
</dbReference>
<dbReference type="InterPro" id="IPR023214">
    <property type="entry name" value="HAD_sf"/>
</dbReference>
<dbReference type="PRINTS" id="PR00413">
    <property type="entry name" value="HADHALOGNASE"/>
</dbReference>
<keyword evidence="2 3" id="KW-0378">Hydrolase</keyword>
<comment type="caution">
    <text evidence="4">The sequence shown here is derived from an EMBL/GenBank/DDBJ whole genome shotgun (WGS) entry which is preliminary data.</text>
</comment>
<proteinExistence type="inferred from homology"/>
<dbReference type="SUPFAM" id="SSF56784">
    <property type="entry name" value="HAD-like"/>
    <property type="match status" value="1"/>
</dbReference>
<dbReference type="CDD" id="cd02588">
    <property type="entry name" value="HAD_L2-DEX"/>
    <property type="match status" value="1"/>
</dbReference>
<dbReference type="NCBIfam" id="TIGR01428">
    <property type="entry name" value="HAD_type_II"/>
    <property type="match status" value="1"/>
</dbReference>
<dbReference type="PANTHER" id="PTHR43316:SF3">
    <property type="entry name" value="HALOACID DEHALOGENASE, TYPE II (AFU_ORTHOLOGUE AFUA_2G07750)-RELATED"/>
    <property type="match status" value="1"/>
</dbReference>
<dbReference type="SFLD" id="SFLDG01135">
    <property type="entry name" value="C1.5.6:_HAD__Beta-PGM__Phospha"/>
    <property type="match status" value="1"/>
</dbReference>
<dbReference type="SFLD" id="SFLDS00003">
    <property type="entry name" value="Haloacid_Dehalogenase"/>
    <property type="match status" value="1"/>
</dbReference>
<dbReference type="PANTHER" id="PTHR43316">
    <property type="entry name" value="HYDROLASE, HALOACID DELAHOGENASE-RELATED"/>
    <property type="match status" value="1"/>
</dbReference>
<dbReference type="InterPro" id="IPR036412">
    <property type="entry name" value="HAD-like_sf"/>
</dbReference>
<gene>
    <name evidence="4" type="ORF">ACFOEN_05475</name>
</gene>
<evidence type="ECO:0000256" key="2">
    <source>
        <dbReference type="ARBA" id="ARBA00022801"/>
    </source>
</evidence>